<keyword evidence="1" id="KW-1133">Transmembrane helix</keyword>
<evidence type="ECO:0008006" key="4">
    <source>
        <dbReference type="Google" id="ProtNLM"/>
    </source>
</evidence>
<dbReference type="Proteomes" id="UP000221860">
    <property type="component" value="Unassembled WGS sequence"/>
</dbReference>
<feature type="transmembrane region" description="Helical" evidence="1">
    <location>
        <begin position="115"/>
        <end position="133"/>
    </location>
</feature>
<comment type="caution">
    <text evidence="2">The sequence shown here is derived from an EMBL/GenBank/DDBJ whole genome shotgun (WGS) entry which is preliminary data.</text>
</comment>
<proteinExistence type="predicted"/>
<dbReference type="OrthoDB" id="9806874at2"/>
<evidence type="ECO:0000313" key="3">
    <source>
        <dbReference type="Proteomes" id="UP000221860"/>
    </source>
</evidence>
<keyword evidence="1" id="KW-0812">Transmembrane</keyword>
<feature type="transmembrane region" description="Helical" evidence="1">
    <location>
        <begin position="77"/>
        <end position="95"/>
    </location>
</feature>
<name>A0A2G1MIG8_9RHOB</name>
<dbReference type="AlphaFoldDB" id="A0A2G1MIG8"/>
<sequence length="230" mass="25297">MDTLSRLTLLTLPDIAALALLALSYWGIGWRIEHPGRRPSVTVLMAEYRREWMRGFVERDPRIFDAQIVASLRQGTSFLASTCLLAVGGVLALIGNVEPLQGVAEGLGGDTLPALLWQIKLVPVALLLTHAFLKFVWAQRVFGYCSVMMAAVPNDPADPRAMPRAMQAAELNIRAAWNFNRGLRAMYFALGAVVWLLGPWALMAATLAVLWLVWSREFASVPRAVLLGEG</sequence>
<protein>
    <recommendedName>
        <fullName evidence="4">DUF599 domain-containing protein</fullName>
    </recommendedName>
</protein>
<dbReference type="PANTHER" id="PTHR31168:SF1">
    <property type="entry name" value="DUF599 FAMILY PROTEIN"/>
    <property type="match status" value="1"/>
</dbReference>
<dbReference type="EMBL" id="NQWH01000006">
    <property type="protein sequence ID" value="PHP28551.1"/>
    <property type="molecule type" value="Genomic_DNA"/>
</dbReference>
<dbReference type="InterPro" id="IPR006747">
    <property type="entry name" value="DUF599"/>
</dbReference>
<keyword evidence="3" id="KW-1185">Reference proteome</keyword>
<keyword evidence="1" id="KW-0472">Membrane</keyword>
<evidence type="ECO:0000313" key="2">
    <source>
        <dbReference type="EMBL" id="PHP28551.1"/>
    </source>
</evidence>
<feature type="transmembrane region" description="Helical" evidence="1">
    <location>
        <begin position="6"/>
        <end position="28"/>
    </location>
</feature>
<organism evidence="2 3">
    <name type="scientific">Limimaricola cinnabarinus</name>
    <dbReference type="NCBI Taxonomy" id="1125964"/>
    <lineage>
        <taxon>Bacteria</taxon>
        <taxon>Pseudomonadati</taxon>
        <taxon>Pseudomonadota</taxon>
        <taxon>Alphaproteobacteria</taxon>
        <taxon>Rhodobacterales</taxon>
        <taxon>Paracoccaceae</taxon>
        <taxon>Limimaricola</taxon>
    </lineage>
</organism>
<evidence type="ECO:0000256" key="1">
    <source>
        <dbReference type="SAM" id="Phobius"/>
    </source>
</evidence>
<accession>A0A2G1MIG8</accession>
<dbReference type="Pfam" id="PF04654">
    <property type="entry name" value="DUF599"/>
    <property type="match status" value="1"/>
</dbReference>
<dbReference type="RefSeq" id="WP_099274887.1">
    <property type="nucleotide sequence ID" value="NZ_JAZETL010000001.1"/>
</dbReference>
<feature type="transmembrane region" description="Helical" evidence="1">
    <location>
        <begin position="187"/>
        <end position="214"/>
    </location>
</feature>
<reference evidence="2 3" key="1">
    <citation type="submission" date="2017-08" db="EMBL/GenBank/DDBJ databases">
        <title>Draft Genome Sequence of Loktanella cinnabarina Strain XM1, Isolated from Coastal Surface Water.</title>
        <authorList>
            <person name="Ma R."/>
            <person name="Wang J."/>
            <person name="Wang Q."/>
            <person name="Ma Z."/>
            <person name="Li J."/>
            <person name="Chen L."/>
        </authorList>
    </citation>
    <scope>NUCLEOTIDE SEQUENCE [LARGE SCALE GENOMIC DNA]</scope>
    <source>
        <strain evidence="2 3">XM1</strain>
    </source>
</reference>
<dbReference type="PANTHER" id="PTHR31168">
    <property type="entry name" value="OS02G0292800 PROTEIN"/>
    <property type="match status" value="1"/>
</dbReference>
<gene>
    <name evidence="2" type="ORF">CJ301_04930</name>
</gene>